<accession>A0ABV0CQ10</accession>
<protein>
    <submittedName>
        <fullName evidence="1">Uncharacterized protein</fullName>
    </submittedName>
</protein>
<keyword evidence="2" id="KW-1185">Reference proteome</keyword>
<evidence type="ECO:0000313" key="2">
    <source>
        <dbReference type="Proteomes" id="UP001405405"/>
    </source>
</evidence>
<comment type="caution">
    <text evidence="1">The sequence shown here is derived from an EMBL/GenBank/DDBJ whole genome shotgun (WGS) entry which is preliminary data.</text>
</comment>
<proteinExistence type="predicted"/>
<dbReference type="EMBL" id="JAYFSJ010000019">
    <property type="protein sequence ID" value="MEN7433245.1"/>
    <property type="molecule type" value="Genomic_DNA"/>
</dbReference>
<sequence length="71" mass="7794">MLLLLEMRLSGKAAAERDVNGGSPVLAMPGATRMPNAWYFQFGDGAIQNSLGNRYFGGKHGFNALKYRFVL</sequence>
<gene>
    <name evidence="1" type="ORF">VA599_21100</name>
</gene>
<name>A0ABV0CQ10_9NEIS</name>
<dbReference type="RefSeq" id="WP_346790458.1">
    <property type="nucleotide sequence ID" value="NZ_JAYFSJ010000019.1"/>
</dbReference>
<reference evidence="1 2" key="1">
    <citation type="submission" date="2023-12" db="EMBL/GenBank/DDBJ databases">
        <title>Chromobacterium sp. strain TRC.1.1.SA producing antimicrobial pigment.</title>
        <authorList>
            <person name="Verma N."/>
            <person name="Choksket S."/>
            <person name="Pinnaka A.K."/>
            <person name="Korpole S."/>
        </authorList>
    </citation>
    <scope>NUCLEOTIDE SEQUENCE [LARGE SCALE GENOMIC DNA]</scope>
    <source>
        <strain evidence="1 2">TRC1.1.SA</strain>
    </source>
</reference>
<dbReference type="Proteomes" id="UP001405405">
    <property type="component" value="Unassembled WGS sequence"/>
</dbReference>
<organism evidence="1 2">
    <name type="scientific">Chromobacterium indicum</name>
    <dbReference type="NCBI Taxonomy" id="3110228"/>
    <lineage>
        <taxon>Bacteria</taxon>
        <taxon>Pseudomonadati</taxon>
        <taxon>Pseudomonadota</taxon>
        <taxon>Betaproteobacteria</taxon>
        <taxon>Neisseriales</taxon>
        <taxon>Chromobacteriaceae</taxon>
        <taxon>Chromobacterium</taxon>
    </lineage>
</organism>
<evidence type="ECO:0000313" key="1">
    <source>
        <dbReference type="EMBL" id="MEN7433245.1"/>
    </source>
</evidence>